<evidence type="ECO:0000256" key="1">
    <source>
        <dbReference type="ARBA" id="ARBA00004613"/>
    </source>
</evidence>
<evidence type="ECO:0000313" key="5">
    <source>
        <dbReference type="Proteomes" id="UP000695026"/>
    </source>
</evidence>
<sequence length="245" mass="26614">MAPFVLFIFTIVLLPVERTAGQSQCSVCEEDRLTCSGPNTNCPNQTTCLSVQSNHNLTRQNYPSEGFARYCVASKNNLTGLFHFNFGDNVFLDFASAACNEDLTCSPQIVAPPLRIYENGKYCPKCFTTGHDNCVEDGNMACLGDIVNCTVVNGVISQVYKGIPANIPFAGKGCVSASVCNIKKDQSIRLGTFTYTFNNINCSPASSALASLRRLAFTLDKKHLGPQMSFFLPCILGIFAVKILS</sequence>
<dbReference type="Proteomes" id="UP000695026">
    <property type="component" value="Unplaced"/>
</dbReference>
<evidence type="ECO:0000313" key="6">
    <source>
        <dbReference type="RefSeq" id="XP_015745687.1"/>
    </source>
</evidence>
<dbReference type="OMA" id="GKYCPKC"/>
<keyword evidence="5" id="KW-1185">Reference proteome</keyword>
<keyword evidence="2" id="KW-0964">Secreted</keyword>
<dbReference type="InterPro" id="IPR045860">
    <property type="entry name" value="Snake_toxin-like_sf"/>
</dbReference>
<protein>
    <submittedName>
        <fullName evidence="6">Uncharacterized protein LOC107326443</fullName>
    </submittedName>
</protein>
<dbReference type="GO" id="GO:0005576">
    <property type="term" value="C:extracellular region"/>
    <property type="evidence" value="ECO:0007669"/>
    <property type="project" value="UniProtKB-SubCell"/>
</dbReference>
<dbReference type="OrthoDB" id="10406439at2759"/>
<proteinExistence type="predicted"/>
<dbReference type="PANTHER" id="PTHR20914:SF9">
    <property type="entry name" value="COILED, ISOFORM A"/>
    <property type="match status" value="1"/>
</dbReference>
<dbReference type="CDD" id="cd23572">
    <property type="entry name" value="TFP_LU_ECD_PINLYP_rpt2"/>
    <property type="match status" value="1"/>
</dbReference>
<dbReference type="RefSeq" id="XP_015745687.1">
    <property type="nucleotide sequence ID" value="XM_015890201.2"/>
</dbReference>
<keyword evidence="4" id="KW-0732">Signal</keyword>
<accession>A0A9F3QTF3</accession>
<reference evidence="6" key="1">
    <citation type="submission" date="2025-08" db="UniProtKB">
        <authorList>
            <consortium name="RefSeq"/>
        </authorList>
    </citation>
    <scope>IDENTIFICATION</scope>
    <source>
        <tissue evidence="6">Liver</tissue>
    </source>
</reference>
<evidence type="ECO:0000256" key="2">
    <source>
        <dbReference type="ARBA" id="ARBA00022525"/>
    </source>
</evidence>
<evidence type="ECO:0000256" key="3">
    <source>
        <dbReference type="ARBA" id="ARBA00023157"/>
    </source>
</evidence>
<keyword evidence="3" id="KW-1015">Disulfide bond</keyword>
<dbReference type="InterPro" id="IPR050918">
    <property type="entry name" value="CNF-like_PLA2_Inhibitor"/>
</dbReference>
<name>A0A9F3QTF3_PYTBI</name>
<evidence type="ECO:0000256" key="4">
    <source>
        <dbReference type="SAM" id="SignalP"/>
    </source>
</evidence>
<dbReference type="GeneID" id="107326443"/>
<dbReference type="PANTHER" id="PTHR20914">
    <property type="entry name" value="LY6/PLAUR DOMAIN-CONTAINING PROTEIN 8"/>
    <property type="match status" value="1"/>
</dbReference>
<comment type="subcellular location">
    <subcellularLocation>
        <location evidence="1">Secreted</location>
    </subcellularLocation>
</comment>
<dbReference type="AlphaFoldDB" id="A0A9F3QTF3"/>
<organism evidence="5 6">
    <name type="scientific">Python bivittatus</name>
    <name type="common">Burmese python</name>
    <name type="synonym">Python molurus bivittatus</name>
    <dbReference type="NCBI Taxonomy" id="176946"/>
    <lineage>
        <taxon>Eukaryota</taxon>
        <taxon>Metazoa</taxon>
        <taxon>Chordata</taxon>
        <taxon>Craniata</taxon>
        <taxon>Vertebrata</taxon>
        <taxon>Euteleostomi</taxon>
        <taxon>Lepidosauria</taxon>
        <taxon>Squamata</taxon>
        <taxon>Bifurcata</taxon>
        <taxon>Unidentata</taxon>
        <taxon>Episquamata</taxon>
        <taxon>Toxicofera</taxon>
        <taxon>Serpentes</taxon>
        <taxon>Henophidia</taxon>
        <taxon>Pythonidae</taxon>
        <taxon>Python</taxon>
    </lineage>
</organism>
<gene>
    <name evidence="6" type="primary">LOC107326443</name>
</gene>
<dbReference type="KEGG" id="pbi:107326443"/>
<feature type="signal peptide" evidence="4">
    <location>
        <begin position="1"/>
        <end position="21"/>
    </location>
</feature>
<dbReference type="Gene3D" id="2.10.60.10">
    <property type="entry name" value="CD59"/>
    <property type="match status" value="1"/>
</dbReference>
<feature type="chain" id="PRO_5039886507" evidence="4">
    <location>
        <begin position="22"/>
        <end position="245"/>
    </location>
</feature>